<name>A0A6C0BPR8_9ZZZZ</name>
<accession>A0A6C0BPR8</accession>
<sequence>MSSYICNHLRVPTDAEFRKVWATMSPREQDVVLSLNAGTCQETRECLNNAGPEFLTLFGGEVNRECLQCLAPLMVGIASNWDRNQFIQDAFDACAASSNPEEGKVYEIFDNLATLIEGLIDDPPNLNGSHVLWEERSSPPTSRREFLTSFIFF</sequence>
<organism evidence="1">
    <name type="scientific">viral metagenome</name>
    <dbReference type="NCBI Taxonomy" id="1070528"/>
    <lineage>
        <taxon>unclassified sequences</taxon>
        <taxon>metagenomes</taxon>
        <taxon>organismal metagenomes</taxon>
    </lineage>
</organism>
<dbReference type="EMBL" id="MN739208">
    <property type="protein sequence ID" value="QHS93634.1"/>
    <property type="molecule type" value="Genomic_DNA"/>
</dbReference>
<evidence type="ECO:0000313" key="1">
    <source>
        <dbReference type="EMBL" id="QHS93634.1"/>
    </source>
</evidence>
<dbReference type="AlphaFoldDB" id="A0A6C0BPR8"/>
<protein>
    <submittedName>
        <fullName evidence="1">Uncharacterized protein</fullName>
    </submittedName>
</protein>
<proteinExistence type="predicted"/>
<reference evidence="1" key="1">
    <citation type="journal article" date="2020" name="Nature">
        <title>Giant virus diversity and host interactions through global metagenomics.</title>
        <authorList>
            <person name="Schulz F."/>
            <person name="Roux S."/>
            <person name="Paez-Espino D."/>
            <person name="Jungbluth S."/>
            <person name="Walsh D.A."/>
            <person name="Denef V.J."/>
            <person name="McMahon K.D."/>
            <person name="Konstantinidis K.T."/>
            <person name="Eloe-Fadrosh E.A."/>
            <person name="Kyrpides N.C."/>
            <person name="Woyke T."/>
        </authorList>
    </citation>
    <scope>NUCLEOTIDE SEQUENCE</scope>
    <source>
        <strain evidence="1">GVMAG-M-3300018080-19</strain>
    </source>
</reference>